<dbReference type="AlphaFoldDB" id="A0A9J6RE49"/>
<dbReference type="GO" id="GO:0005886">
    <property type="term" value="C:plasma membrane"/>
    <property type="evidence" value="ECO:0007669"/>
    <property type="project" value="UniProtKB-SubCell"/>
</dbReference>
<keyword evidence="5 6" id="KW-0472">Membrane</keyword>
<evidence type="ECO:0000313" key="7">
    <source>
        <dbReference type="EMBL" id="MCZ0704018.1"/>
    </source>
</evidence>
<reference evidence="7" key="1">
    <citation type="submission" date="2022-11" db="EMBL/GenBank/DDBJ databases">
        <title>WGS of Natronobacillus azotifigens 24KS-1, an anaerobic diazotrophic haloalkaliphile from soda-rich habitats.</title>
        <authorList>
            <person name="Sorokin D.Y."/>
            <person name="Merkel A.Y."/>
        </authorList>
    </citation>
    <scope>NUCLEOTIDE SEQUENCE</scope>
    <source>
        <strain evidence="7">24KS-1</strain>
    </source>
</reference>
<keyword evidence="2" id="KW-1003">Cell membrane</keyword>
<feature type="transmembrane region" description="Helical" evidence="6">
    <location>
        <begin position="203"/>
        <end position="230"/>
    </location>
</feature>
<keyword evidence="3 6" id="KW-0812">Transmembrane</keyword>
<comment type="subcellular location">
    <subcellularLocation>
        <location evidence="1">Cell membrane</location>
        <topology evidence="1">Multi-pass membrane protein</topology>
    </subcellularLocation>
</comment>
<feature type="transmembrane region" description="Helical" evidence="6">
    <location>
        <begin position="242"/>
        <end position="262"/>
    </location>
</feature>
<evidence type="ECO:0000256" key="3">
    <source>
        <dbReference type="ARBA" id="ARBA00022692"/>
    </source>
</evidence>
<evidence type="ECO:0000256" key="5">
    <source>
        <dbReference type="ARBA" id="ARBA00023136"/>
    </source>
</evidence>
<proteinExistence type="predicted"/>
<keyword evidence="4 6" id="KW-1133">Transmembrane helix</keyword>
<evidence type="ECO:0000256" key="2">
    <source>
        <dbReference type="ARBA" id="ARBA00022475"/>
    </source>
</evidence>
<dbReference type="PANTHER" id="PTHR10010">
    <property type="entry name" value="SOLUTE CARRIER FAMILY 34 SODIUM PHOSPHATE , MEMBER 2-RELATED"/>
    <property type="match status" value="1"/>
</dbReference>
<dbReference type="GO" id="GO:0044341">
    <property type="term" value="P:sodium-dependent phosphate transport"/>
    <property type="evidence" value="ECO:0007669"/>
    <property type="project" value="InterPro"/>
</dbReference>
<feature type="transmembrane region" description="Helical" evidence="6">
    <location>
        <begin position="126"/>
        <end position="150"/>
    </location>
</feature>
<dbReference type="EMBL" id="JAPRAT010000026">
    <property type="protein sequence ID" value="MCZ0704018.1"/>
    <property type="molecule type" value="Genomic_DNA"/>
</dbReference>
<gene>
    <name evidence="7" type="ORF">OWO01_12420</name>
</gene>
<dbReference type="InterPro" id="IPR003841">
    <property type="entry name" value="Na/Pi_transpt"/>
</dbReference>
<dbReference type="RefSeq" id="WP_268780783.1">
    <property type="nucleotide sequence ID" value="NZ_JAPRAT010000026.1"/>
</dbReference>
<organism evidence="7 8">
    <name type="scientific">Natronobacillus azotifigens</name>
    <dbReference type="NCBI Taxonomy" id="472978"/>
    <lineage>
        <taxon>Bacteria</taxon>
        <taxon>Bacillati</taxon>
        <taxon>Bacillota</taxon>
        <taxon>Bacilli</taxon>
        <taxon>Bacillales</taxon>
        <taxon>Bacillaceae</taxon>
        <taxon>Natronobacillus</taxon>
    </lineage>
</organism>
<accession>A0A9J6RE49</accession>
<feature type="transmembrane region" description="Helical" evidence="6">
    <location>
        <begin position="48"/>
        <end position="79"/>
    </location>
</feature>
<sequence length="306" mass="33063">MDFIVQFCSFLVIFLIGIRLLQTSLLFFVGEKMKLWLTVATNNLLKSIIVGTVATILLQSSSLVLILTISLVTIGALPFRQTIGIILGANVGTTISGELLALAPKDLYLFILLIGLILLLAKKNSIFFFGAFCVGLGLILVGLTGFESLAAWVITNNRLVHVVEAINNETFFAILTGTGLSATIQSSSASFGIILALFDQHLISLTAAIAIMLGTNIGTCVTGLIAMIGAKKEARLVAYSHTYFNLFTVAVVSPFIGTLTKIAEHLANDPKLQLAHISVVFNIISVIIVLPFLPIIERYLKRNKRI</sequence>
<feature type="transmembrane region" description="Helical" evidence="6">
    <location>
        <begin position="274"/>
        <end position="296"/>
    </location>
</feature>
<feature type="transmembrane region" description="Helical" evidence="6">
    <location>
        <begin position="7"/>
        <end position="28"/>
    </location>
</feature>
<feature type="transmembrane region" description="Helical" evidence="6">
    <location>
        <begin position="99"/>
        <end position="120"/>
    </location>
</feature>
<dbReference type="Pfam" id="PF02690">
    <property type="entry name" value="Na_Pi_cotrans"/>
    <property type="match status" value="2"/>
</dbReference>
<evidence type="ECO:0000256" key="6">
    <source>
        <dbReference type="SAM" id="Phobius"/>
    </source>
</evidence>
<evidence type="ECO:0000313" key="8">
    <source>
        <dbReference type="Proteomes" id="UP001084197"/>
    </source>
</evidence>
<keyword evidence="8" id="KW-1185">Reference proteome</keyword>
<dbReference type="Proteomes" id="UP001084197">
    <property type="component" value="Unassembled WGS sequence"/>
</dbReference>
<dbReference type="GO" id="GO:0005436">
    <property type="term" value="F:sodium:phosphate symporter activity"/>
    <property type="evidence" value="ECO:0007669"/>
    <property type="project" value="InterPro"/>
</dbReference>
<protein>
    <submittedName>
        <fullName evidence="7">Na/Pi symporter</fullName>
    </submittedName>
</protein>
<evidence type="ECO:0000256" key="4">
    <source>
        <dbReference type="ARBA" id="ARBA00022989"/>
    </source>
</evidence>
<dbReference type="PANTHER" id="PTHR10010:SF46">
    <property type="entry name" value="SODIUM-DEPENDENT PHOSPHATE TRANSPORT PROTEIN 2B"/>
    <property type="match status" value="1"/>
</dbReference>
<dbReference type="NCBIfam" id="NF037997">
    <property type="entry name" value="Na_Pi_symport"/>
    <property type="match status" value="1"/>
</dbReference>
<name>A0A9J6RE49_9BACI</name>
<evidence type="ECO:0000256" key="1">
    <source>
        <dbReference type="ARBA" id="ARBA00004651"/>
    </source>
</evidence>
<comment type="caution">
    <text evidence="7">The sequence shown here is derived from an EMBL/GenBank/DDBJ whole genome shotgun (WGS) entry which is preliminary data.</text>
</comment>